<gene>
    <name evidence="1" type="ORF">EAI_00129</name>
</gene>
<reference evidence="1 2" key="1">
    <citation type="journal article" date="2010" name="Science">
        <title>Genomic comparison of the ants Camponotus floridanus and Harpegnathos saltator.</title>
        <authorList>
            <person name="Bonasio R."/>
            <person name="Zhang G."/>
            <person name="Ye C."/>
            <person name="Mutti N.S."/>
            <person name="Fang X."/>
            <person name="Qin N."/>
            <person name="Donahue G."/>
            <person name="Yang P."/>
            <person name="Li Q."/>
            <person name="Li C."/>
            <person name="Zhang P."/>
            <person name="Huang Z."/>
            <person name="Berger S.L."/>
            <person name="Reinberg D."/>
            <person name="Wang J."/>
            <person name="Liebig J."/>
        </authorList>
    </citation>
    <scope>NUCLEOTIDE SEQUENCE [LARGE SCALE GENOMIC DNA]</scope>
    <source>
        <strain evidence="1 2">R22 G/1</strain>
    </source>
</reference>
<protein>
    <submittedName>
        <fullName evidence="1">Uncharacterized protein</fullName>
    </submittedName>
</protein>
<dbReference type="InParanoid" id="E2BL20"/>
<name>E2BL20_HARSA</name>
<dbReference type="AlphaFoldDB" id="E2BL20"/>
<feature type="non-terminal residue" evidence="1">
    <location>
        <position position="1"/>
    </location>
</feature>
<proteinExistence type="predicted"/>
<accession>E2BL20</accession>
<evidence type="ECO:0000313" key="2">
    <source>
        <dbReference type="Proteomes" id="UP000008237"/>
    </source>
</evidence>
<dbReference type="Proteomes" id="UP000008237">
    <property type="component" value="Unassembled WGS sequence"/>
</dbReference>
<dbReference type="EMBL" id="GL448878">
    <property type="protein sequence ID" value="EFN83610.1"/>
    <property type="molecule type" value="Genomic_DNA"/>
</dbReference>
<keyword evidence="2" id="KW-1185">Reference proteome</keyword>
<sequence length="87" mass="10153">EDAYAGLRILVAIHCDMVGEGFVVETILTRLDQHRVSFFLARYRQGVIDERVEVVEEGRQFVHGDRLDLHAREYKVIVRIARQVFLI</sequence>
<evidence type="ECO:0000313" key="1">
    <source>
        <dbReference type="EMBL" id="EFN83610.1"/>
    </source>
</evidence>
<feature type="non-terminal residue" evidence="1">
    <location>
        <position position="87"/>
    </location>
</feature>
<organism evidence="2">
    <name type="scientific">Harpegnathos saltator</name>
    <name type="common">Jerdon's jumping ant</name>
    <dbReference type="NCBI Taxonomy" id="610380"/>
    <lineage>
        <taxon>Eukaryota</taxon>
        <taxon>Metazoa</taxon>
        <taxon>Ecdysozoa</taxon>
        <taxon>Arthropoda</taxon>
        <taxon>Hexapoda</taxon>
        <taxon>Insecta</taxon>
        <taxon>Pterygota</taxon>
        <taxon>Neoptera</taxon>
        <taxon>Endopterygota</taxon>
        <taxon>Hymenoptera</taxon>
        <taxon>Apocrita</taxon>
        <taxon>Aculeata</taxon>
        <taxon>Formicoidea</taxon>
        <taxon>Formicidae</taxon>
        <taxon>Ponerinae</taxon>
        <taxon>Ponerini</taxon>
        <taxon>Harpegnathos</taxon>
    </lineage>
</organism>